<proteinExistence type="inferred from homology"/>
<comment type="similarity">
    <text evidence="1">Belongs to the LOR family.</text>
</comment>
<evidence type="ECO:0008006" key="4">
    <source>
        <dbReference type="Google" id="ProtNLM"/>
    </source>
</evidence>
<evidence type="ECO:0000313" key="2">
    <source>
        <dbReference type="EMBL" id="AJI77898.1"/>
    </source>
</evidence>
<dbReference type="AlphaFoldDB" id="A0A0B6ESX4"/>
<dbReference type="OrthoDB" id="4412702at2"/>
<accession>A0A0B6ESX4</accession>
<gene>
    <name evidence="2" type="ORF">CSING_01700</name>
</gene>
<dbReference type="InterPro" id="IPR007612">
    <property type="entry name" value="LOR"/>
</dbReference>
<dbReference type="HOGENOM" id="CLU_094142_1_0_11"/>
<dbReference type="InterPro" id="IPR038595">
    <property type="entry name" value="LOR_sf"/>
</dbReference>
<organism evidence="2 3">
    <name type="scientific">Corynebacterium singulare</name>
    <dbReference type="NCBI Taxonomy" id="161899"/>
    <lineage>
        <taxon>Bacteria</taxon>
        <taxon>Bacillati</taxon>
        <taxon>Actinomycetota</taxon>
        <taxon>Actinomycetes</taxon>
        <taxon>Mycobacteriales</taxon>
        <taxon>Corynebacteriaceae</taxon>
        <taxon>Corynebacterium</taxon>
    </lineage>
</organism>
<reference evidence="2 3" key="1">
    <citation type="journal article" date="2015" name="Genome Announc.">
        <title>Complete Genome Sequence and Annotation of Corynebacterium singulare DSM 44357, Isolated from a Human Semen Specimen.</title>
        <authorList>
            <person name="Merten M."/>
            <person name="Brinkrolf K."/>
            <person name="Albersmeier A."/>
            <person name="Kutter Y."/>
            <person name="Ruckert C."/>
            <person name="Tauch A."/>
        </authorList>
    </citation>
    <scope>NUCLEOTIDE SEQUENCE [LARGE SCALE GENOMIC DNA]</scope>
    <source>
        <strain evidence="2">IBS B52218</strain>
    </source>
</reference>
<dbReference type="InterPro" id="IPR025659">
    <property type="entry name" value="Tubby-like_C"/>
</dbReference>
<dbReference type="Proteomes" id="UP000031890">
    <property type="component" value="Chromosome"/>
</dbReference>
<evidence type="ECO:0000256" key="1">
    <source>
        <dbReference type="ARBA" id="ARBA00005437"/>
    </source>
</evidence>
<dbReference type="EMBL" id="CP010827">
    <property type="protein sequence ID" value="AJI77898.1"/>
    <property type="molecule type" value="Genomic_DNA"/>
</dbReference>
<protein>
    <recommendedName>
        <fullName evidence="4">Scramblase</fullName>
    </recommendedName>
</protein>
<name>A0A0B6ESX4_9CORY</name>
<evidence type="ECO:0000313" key="3">
    <source>
        <dbReference type="Proteomes" id="UP000031890"/>
    </source>
</evidence>
<sequence>MLPKLLTLETLVISQTKSFLQDQFLIADEQGVPVGTILQSGGMKDMLFNSSRSLEVAFTDDHGNPQQSLMLIKDPPNFLRDTYEVYLPGVEKPMAVVTKRFSMLKTRLTMEMEGFPEIEIEGDIWDWNITISSQGQPLAEVRNEWAGVGKFLSGKNTYRLSIAPGLDPQQHAGLIGAVMCMDMLRTKAQQSG</sequence>
<dbReference type="SUPFAM" id="SSF54518">
    <property type="entry name" value="Tubby C-terminal domain-like"/>
    <property type="match status" value="1"/>
</dbReference>
<dbReference type="Gene3D" id="2.40.160.200">
    <property type="entry name" value="LURP1-related"/>
    <property type="match status" value="1"/>
</dbReference>
<dbReference type="KEGG" id="csx:CSING_01700"/>
<dbReference type="STRING" id="161899.CSING_01700"/>
<dbReference type="RefSeq" id="WP_042529124.1">
    <property type="nucleotide sequence ID" value="NZ_CP010827.1"/>
</dbReference>
<dbReference type="Pfam" id="PF04525">
    <property type="entry name" value="LOR"/>
    <property type="match status" value="1"/>
</dbReference>